<feature type="chain" id="PRO_5045403987" description="Peptidase S74 domain-containing protein" evidence="1">
    <location>
        <begin position="31"/>
        <end position="328"/>
    </location>
</feature>
<proteinExistence type="predicted"/>
<comment type="caution">
    <text evidence="2">The sequence shown here is derived from an EMBL/GenBank/DDBJ whole genome shotgun (WGS) entry which is preliminary data.</text>
</comment>
<evidence type="ECO:0000256" key="1">
    <source>
        <dbReference type="SAM" id="SignalP"/>
    </source>
</evidence>
<keyword evidence="3" id="KW-1185">Reference proteome</keyword>
<organism evidence="2 3">
    <name type="scientific">Microbacterium ureisolvens</name>
    <dbReference type="NCBI Taxonomy" id="2781186"/>
    <lineage>
        <taxon>Bacteria</taxon>
        <taxon>Bacillati</taxon>
        <taxon>Actinomycetota</taxon>
        <taxon>Actinomycetes</taxon>
        <taxon>Micrococcales</taxon>
        <taxon>Microbacteriaceae</taxon>
        <taxon>Microbacterium</taxon>
    </lineage>
</organism>
<dbReference type="RefSeq" id="WP_220340284.1">
    <property type="nucleotide sequence ID" value="NZ_JAEUAX010000010.1"/>
</dbReference>
<name>A0ABS7I453_9MICO</name>
<evidence type="ECO:0000313" key="3">
    <source>
        <dbReference type="Proteomes" id="UP000777440"/>
    </source>
</evidence>
<dbReference type="EMBL" id="JAEUAX010000010">
    <property type="protein sequence ID" value="MBW9111299.1"/>
    <property type="molecule type" value="Genomic_DNA"/>
</dbReference>
<evidence type="ECO:0000313" key="2">
    <source>
        <dbReference type="EMBL" id="MBW9111299.1"/>
    </source>
</evidence>
<reference evidence="2 3" key="1">
    <citation type="journal article" date="2021" name="MBio">
        <title>Poor Competitiveness of Bradyrhizobium in Pigeon Pea Root Colonization in Indian Soils.</title>
        <authorList>
            <person name="Chalasani D."/>
            <person name="Basu A."/>
            <person name="Pullabhotla S.V.S.R.N."/>
            <person name="Jorrin B."/>
            <person name="Neal A.L."/>
            <person name="Poole P.S."/>
            <person name="Podile A.R."/>
            <person name="Tkacz A."/>
        </authorList>
    </citation>
    <scope>NUCLEOTIDE SEQUENCE [LARGE SCALE GENOMIC DNA]</scope>
    <source>
        <strain evidence="2 3">HU12</strain>
    </source>
</reference>
<sequence length="328" mass="34913">MFTIMKPTASSLALLTVVVTLAGCTSSPSAENWRTPEVPNELSSALSMGSLPFESYETSSAERQQLQVGTASLLGRCLSEYDISATFAGDYIQQVSTEPGSPLIFQWGGRLGTLTLDQASQFGYAAPPGGEWVNGSGIYLSSPGNLFPIPPEDATQAAQLAAALYGPDQAAGVGEGGAQVELSPELVPRDQSGQAPPKGGCYGVVEDEIGIPLLDLRDIESDTYGLTFNHDAVKNVAGLWSECMKDEGYDYARFEEAPEANAGAINDETIAAATADVACTASSRWPDTFYFVLGDYQQQAIDKQPELFQSALDAERQRLEKINTLIGE</sequence>
<evidence type="ECO:0008006" key="4">
    <source>
        <dbReference type="Google" id="ProtNLM"/>
    </source>
</evidence>
<feature type="signal peptide" evidence="1">
    <location>
        <begin position="1"/>
        <end position="30"/>
    </location>
</feature>
<protein>
    <recommendedName>
        <fullName evidence="4">Peptidase S74 domain-containing protein</fullName>
    </recommendedName>
</protein>
<dbReference type="PROSITE" id="PS51257">
    <property type="entry name" value="PROKAR_LIPOPROTEIN"/>
    <property type="match status" value="1"/>
</dbReference>
<dbReference type="Proteomes" id="UP000777440">
    <property type="component" value="Unassembled WGS sequence"/>
</dbReference>
<keyword evidence="1" id="KW-0732">Signal</keyword>
<accession>A0ABS7I453</accession>
<gene>
    <name evidence="2" type="ORF">JNB61_16100</name>
</gene>